<sequence>MGDELRADVRIATVPQDLGEDEDRITEKMSEQLMVLARPAPPVCARHGEAEVERRGTTLHSTRRYAYGSFPLFSQDAVLEEELVYFITLEWPLCAQCLATRQRWNKGALIPLFGFFVALVAVIYTANTSRSEAVISLGVFAIIGLLLLAGKMRQRGRSLTGAIVERDGSALLVPSAHPNFVRMIDQP</sequence>
<keyword evidence="1" id="KW-0472">Membrane</keyword>
<name>A0ABW2S525_9NOCA</name>
<accession>A0ABW2S525</accession>
<reference evidence="3" key="1">
    <citation type="journal article" date="2019" name="Int. J. Syst. Evol. Microbiol.">
        <title>The Global Catalogue of Microorganisms (GCM) 10K type strain sequencing project: providing services to taxonomists for standard genome sequencing and annotation.</title>
        <authorList>
            <consortium name="The Broad Institute Genomics Platform"/>
            <consortium name="The Broad Institute Genome Sequencing Center for Infectious Disease"/>
            <person name="Wu L."/>
            <person name="Ma J."/>
        </authorList>
    </citation>
    <scope>NUCLEOTIDE SEQUENCE [LARGE SCALE GENOMIC DNA]</scope>
    <source>
        <strain evidence="3">ICMP 19430</strain>
    </source>
</reference>
<evidence type="ECO:0008006" key="4">
    <source>
        <dbReference type="Google" id="ProtNLM"/>
    </source>
</evidence>
<dbReference type="Proteomes" id="UP001596484">
    <property type="component" value="Unassembled WGS sequence"/>
</dbReference>
<keyword evidence="1" id="KW-1133">Transmembrane helix</keyword>
<gene>
    <name evidence="2" type="ORF">ACFQS9_25365</name>
</gene>
<protein>
    <recommendedName>
        <fullName evidence="4">DUF3040 domain-containing protein</fullName>
    </recommendedName>
</protein>
<dbReference type="RefSeq" id="WP_378409313.1">
    <property type="nucleotide sequence ID" value="NZ_JBHTCS010000030.1"/>
</dbReference>
<proteinExistence type="predicted"/>
<evidence type="ECO:0000313" key="3">
    <source>
        <dbReference type="Proteomes" id="UP001596484"/>
    </source>
</evidence>
<evidence type="ECO:0000313" key="2">
    <source>
        <dbReference type="EMBL" id="MFC7451230.1"/>
    </source>
</evidence>
<dbReference type="EMBL" id="JBHTCS010000030">
    <property type="protein sequence ID" value="MFC7451230.1"/>
    <property type="molecule type" value="Genomic_DNA"/>
</dbReference>
<keyword evidence="1" id="KW-0812">Transmembrane</keyword>
<keyword evidence="3" id="KW-1185">Reference proteome</keyword>
<evidence type="ECO:0000256" key="1">
    <source>
        <dbReference type="SAM" id="Phobius"/>
    </source>
</evidence>
<feature type="transmembrane region" description="Helical" evidence="1">
    <location>
        <begin position="108"/>
        <end position="127"/>
    </location>
</feature>
<comment type="caution">
    <text evidence="2">The sequence shown here is derived from an EMBL/GenBank/DDBJ whole genome shotgun (WGS) entry which is preliminary data.</text>
</comment>
<feature type="transmembrane region" description="Helical" evidence="1">
    <location>
        <begin position="133"/>
        <end position="150"/>
    </location>
</feature>
<organism evidence="2 3">
    <name type="scientific">Rhodococcus daqingensis</name>
    <dbReference type="NCBI Taxonomy" id="2479363"/>
    <lineage>
        <taxon>Bacteria</taxon>
        <taxon>Bacillati</taxon>
        <taxon>Actinomycetota</taxon>
        <taxon>Actinomycetes</taxon>
        <taxon>Mycobacteriales</taxon>
        <taxon>Nocardiaceae</taxon>
        <taxon>Rhodococcus</taxon>
    </lineage>
</organism>